<dbReference type="PROSITE" id="PS51257">
    <property type="entry name" value="PROKAR_LIPOPROTEIN"/>
    <property type="match status" value="1"/>
</dbReference>
<reference evidence="2 3" key="1">
    <citation type="journal article" date="2016" name="Nat. Commun.">
        <title>Thousands of microbial genomes shed light on interconnected biogeochemical processes in an aquifer system.</title>
        <authorList>
            <person name="Anantharaman K."/>
            <person name="Brown C.T."/>
            <person name="Hug L.A."/>
            <person name="Sharon I."/>
            <person name="Castelle C.J."/>
            <person name="Probst A.J."/>
            <person name="Thomas B.C."/>
            <person name="Singh A."/>
            <person name="Wilkins M.J."/>
            <person name="Karaoz U."/>
            <person name="Brodie E.L."/>
            <person name="Williams K.H."/>
            <person name="Hubbard S.S."/>
            <person name="Banfield J.F."/>
        </authorList>
    </citation>
    <scope>NUCLEOTIDE SEQUENCE [LARGE SCALE GENOMIC DNA]</scope>
</reference>
<sequence>MTKKAIVLSILALMLIACAAVGLTTTPTLTVIATKVPIKVTIVTPVVTIIHAAVPTLTPMTPTADSLTETLPAGKYPWHEEIIATVFWVGEEAGEENDFIDNIFSAWMTDWVSAFGGVDTPDERNPQNVFHPAGFTPRENSFYLALPASEFDETGVILGAREASPWTEEPISSEESLFKNRWVEVMVRTPDGKSVSCFGQWEDTGPGFDMQYEYVFGNAPVDNDFGLGAGIDLSPALAICLGAEIPSSWSGEVSWRFADADEVSNGPWRQIITTSDPNW</sequence>
<evidence type="ECO:0008006" key="4">
    <source>
        <dbReference type="Google" id="ProtNLM"/>
    </source>
</evidence>
<organism evidence="2 3">
    <name type="scientific">Candidatus Woesebacteria bacterium RBG_16_39_8b</name>
    <dbReference type="NCBI Taxonomy" id="1802482"/>
    <lineage>
        <taxon>Bacteria</taxon>
        <taxon>Candidatus Woeseibacteriota</taxon>
    </lineage>
</organism>
<keyword evidence="1" id="KW-0732">Signal</keyword>
<feature type="signal peptide" evidence="1">
    <location>
        <begin position="1"/>
        <end position="19"/>
    </location>
</feature>
<evidence type="ECO:0000256" key="1">
    <source>
        <dbReference type="SAM" id="SignalP"/>
    </source>
</evidence>
<accession>A0A1F7X8D4</accession>
<gene>
    <name evidence="2" type="ORF">A2V80_00315</name>
</gene>
<protein>
    <recommendedName>
        <fullName evidence="4">Carbohydrate-binding domain-containing protein</fullName>
    </recommendedName>
</protein>
<dbReference type="AlphaFoldDB" id="A0A1F7X8D4"/>
<comment type="caution">
    <text evidence="2">The sequence shown here is derived from an EMBL/GenBank/DDBJ whole genome shotgun (WGS) entry which is preliminary data.</text>
</comment>
<dbReference type="Proteomes" id="UP000179013">
    <property type="component" value="Unassembled WGS sequence"/>
</dbReference>
<name>A0A1F7X8D4_9BACT</name>
<proteinExistence type="predicted"/>
<feature type="chain" id="PRO_5009533724" description="Carbohydrate-binding domain-containing protein" evidence="1">
    <location>
        <begin position="20"/>
        <end position="279"/>
    </location>
</feature>
<dbReference type="EMBL" id="MGFU01000062">
    <property type="protein sequence ID" value="OGM11292.1"/>
    <property type="molecule type" value="Genomic_DNA"/>
</dbReference>
<evidence type="ECO:0000313" key="3">
    <source>
        <dbReference type="Proteomes" id="UP000179013"/>
    </source>
</evidence>
<evidence type="ECO:0000313" key="2">
    <source>
        <dbReference type="EMBL" id="OGM11292.1"/>
    </source>
</evidence>